<organism evidence="10 11">
    <name type="scientific">Cryptolaemus montrouzieri</name>
    <dbReference type="NCBI Taxonomy" id="559131"/>
    <lineage>
        <taxon>Eukaryota</taxon>
        <taxon>Metazoa</taxon>
        <taxon>Ecdysozoa</taxon>
        <taxon>Arthropoda</taxon>
        <taxon>Hexapoda</taxon>
        <taxon>Insecta</taxon>
        <taxon>Pterygota</taxon>
        <taxon>Neoptera</taxon>
        <taxon>Endopterygota</taxon>
        <taxon>Coleoptera</taxon>
        <taxon>Polyphaga</taxon>
        <taxon>Cucujiformia</taxon>
        <taxon>Coccinelloidea</taxon>
        <taxon>Coccinellidae</taxon>
        <taxon>Scymninae</taxon>
        <taxon>Scymnini</taxon>
        <taxon>Cryptolaemus</taxon>
    </lineage>
</organism>
<feature type="disulfide bond" evidence="7">
    <location>
        <begin position="34"/>
        <end position="40"/>
    </location>
</feature>
<keyword evidence="11" id="KW-1185">Reference proteome</keyword>
<evidence type="ECO:0000313" key="10">
    <source>
        <dbReference type="EMBL" id="KAL3272420.1"/>
    </source>
</evidence>
<keyword evidence="5" id="KW-0378">Hydrolase</keyword>
<accession>A0ABD2N1Q0</accession>
<keyword evidence="4" id="KW-0081">Bacteriolytic enzyme</keyword>
<evidence type="ECO:0000256" key="9">
    <source>
        <dbReference type="SAM" id="SignalP"/>
    </source>
</evidence>
<evidence type="ECO:0000256" key="4">
    <source>
        <dbReference type="ARBA" id="ARBA00022638"/>
    </source>
</evidence>
<evidence type="ECO:0000256" key="3">
    <source>
        <dbReference type="ARBA" id="ARBA00022529"/>
    </source>
</evidence>
<keyword evidence="3" id="KW-0929">Antimicrobial</keyword>
<reference evidence="10 11" key="1">
    <citation type="journal article" date="2021" name="BMC Biol.">
        <title>Horizontally acquired antibacterial genes associated with adaptive radiation of ladybird beetles.</title>
        <authorList>
            <person name="Li H.S."/>
            <person name="Tang X.F."/>
            <person name="Huang Y.H."/>
            <person name="Xu Z.Y."/>
            <person name="Chen M.L."/>
            <person name="Du X.Y."/>
            <person name="Qiu B.Y."/>
            <person name="Chen P.T."/>
            <person name="Zhang W."/>
            <person name="Slipinski A."/>
            <person name="Escalona H.E."/>
            <person name="Waterhouse R.M."/>
            <person name="Zwick A."/>
            <person name="Pang H."/>
        </authorList>
    </citation>
    <scope>NUCLEOTIDE SEQUENCE [LARGE SCALE GENOMIC DNA]</scope>
    <source>
        <strain evidence="10">SYSU2018</strain>
    </source>
</reference>
<feature type="signal peptide" evidence="9">
    <location>
        <begin position="1"/>
        <end position="23"/>
    </location>
</feature>
<comment type="catalytic activity">
    <reaction evidence="1">
        <text>Hydrolysis of (1-&gt;4)-beta-linkages between N-acetylmuramic acid and N-acetyl-D-glucosamine residues in a peptidoglycan and between N-acetyl-D-glucosamine residues in chitodextrins.</text>
        <dbReference type="EC" id="3.2.1.17"/>
    </reaction>
</comment>
<feature type="disulfide bond" evidence="7">
    <location>
        <begin position="50"/>
        <end position="62"/>
    </location>
</feature>
<feature type="compositionally biased region" description="Basic and acidic residues" evidence="8">
    <location>
        <begin position="207"/>
        <end position="216"/>
    </location>
</feature>
<evidence type="ECO:0000256" key="1">
    <source>
        <dbReference type="ARBA" id="ARBA00000632"/>
    </source>
</evidence>
<dbReference type="Gene3D" id="1.10.530.10">
    <property type="match status" value="1"/>
</dbReference>
<evidence type="ECO:0000256" key="8">
    <source>
        <dbReference type="SAM" id="MobiDB-lite"/>
    </source>
</evidence>
<gene>
    <name evidence="10" type="ORF">HHI36_013902</name>
</gene>
<evidence type="ECO:0000256" key="6">
    <source>
        <dbReference type="ARBA" id="ARBA00023295"/>
    </source>
</evidence>
<dbReference type="GO" id="GO:0031640">
    <property type="term" value="P:killing of cells of another organism"/>
    <property type="evidence" value="ECO:0007669"/>
    <property type="project" value="UniProtKB-KW"/>
</dbReference>
<dbReference type="PROSITE" id="PS51909">
    <property type="entry name" value="LYSOZYME_I"/>
    <property type="match status" value="1"/>
</dbReference>
<keyword evidence="9" id="KW-0732">Signal</keyword>
<evidence type="ECO:0000256" key="2">
    <source>
        <dbReference type="ARBA" id="ARBA00012732"/>
    </source>
</evidence>
<dbReference type="GO" id="GO:0003796">
    <property type="term" value="F:lysozyme activity"/>
    <property type="evidence" value="ECO:0007669"/>
    <property type="project" value="UniProtKB-EC"/>
</dbReference>
<evidence type="ECO:0000256" key="7">
    <source>
        <dbReference type="PIRSR" id="PIRSR608597-3"/>
    </source>
</evidence>
<keyword evidence="6" id="KW-0326">Glycosidase</keyword>
<dbReference type="AlphaFoldDB" id="A0ABD2N1Q0"/>
<name>A0ABD2N1Q0_9CUCU</name>
<feature type="disulfide bond" evidence="7">
    <location>
        <begin position="94"/>
        <end position="100"/>
    </location>
</feature>
<feature type="disulfide bond" evidence="7">
    <location>
        <begin position="29"/>
        <end position="124"/>
    </location>
</feature>
<proteinExistence type="predicted"/>
<protein>
    <recommendedName>
        <fullName evidence="2">lysozyme</fullName>
        <ecNumber evidence="2">3.2.1.17</ecNumber>
    </recommendedName>
</protein>
<dbReference type="GO" id="GO:0042742">
    <property type="term" value="P:defense response to bacterium"/>
    <property type="evidence" value="ECO:0007669"/>
    <property type="project" value="UniProtKB-KW"/>
</dbReference>
<keyword evidence="7" id="KW-1015">Disulfide bond</keyword>
<sequence>MQKYQVRMNTFMLILSVVVGVQGTLDFQCYRCICELVTNCKEKPCTHVRCNEIKSNNFDCACGPFMITPPYWMEAMKPSLDGNNGTDEMKFKKCVESIPCSRLAVQYYLEKKAEDCDGNNIIDCNDYVLIHNFGAQACLSKRLDEQKQMKFDKCMGKMVKVNDVDSNRTITTGGNGTGTGGSYDYDHPNQTLLSHIGQGRDDDYEDSDQKVQRNSG</sequence>
<dbReference type="EC" id="3.2.1.17" evidence="2"/>
<evidence type="ECO:0000313" key="11">
    <source>
        <dbReference type="Proteomes" id="UP001516400"/>
    </source>
</evidence>
<dbReference type="EMBL" id="JABFTP020000062">
    <property type="protein sequence ID" value="KAL3272420.1"/>
    <property type="molecule type" value="Genomic_DNA"/>
</dbReference>
<feature type="chain" id="PRO_5044888878" description="lysozyme" evidence="9">
    <location>
        <begin position="24"/>
        <end position="216"/>
    </location>
</feature>
<evidence type="ECO:0000256" key="5">
    <source>
        <dbReference type="ARBA" id="ARBA00022801"/>
    </source>
</evidence>
<dbReference type="Proteomes" id="UP001516400">
    <property type="component" value="Unassembled WGS sequence"/>
</dbReference>
<dbReference type="Pfam" id="PF05497">
    <property type="entry name" value="Destabilase"/>
    <property type="match status" value="1"/>
</dbReference>
<comment type="caution">
    <text evidence="10">The sequence shown here is derived from an EMBL/GenBank/DDBJ whole genome shotgun (WGS) entry which is preliminary data.</text>
</comment>
<feature type="region of interest" description="Disordered" evidence="8">
    <location>
        <begin position="166"/>
        <end position="216"/>
    </location>
</feature>
<dbReference type="InterPro" id="IPR008597">
    <property type="entry name" value="Invert_lysozyme"/>
</dbReference>